<dbReference type="InterPro" id="IPR022572">
    <property type="entry name" value="DNA_rep/recomb_RecO_N"/>
</dbReference>
<dbReference type="Gene3D" id="1.20.1440.120">
    <property type="entry name" value="Recombination protein O, C-terminal domain"/>
    <property type="match status" value="1"/>
</dbReference>
<reference evidence="9 10" key="1">
    <citation type="submission" date="2020-08" db="EMBL/GenBank/DDBJ databases">
        <title>Functional genomics of gut bacteria from endangered species of beetles.</title>
        <authorList>
            <person name="Carlos-Shanley C."/>
        </authorList>
    </citation>
    <scope>NUCLEOTIDE SEQUENCE [LARGE SCALE GENOMIC DNA]</scope>
    <source>
        <strain evidence="9 10">S00124</strain>
    </source>
</reference>
<accession>A0ABR6RE15</accession>
<evidence type="ECO:0000256" key="5">
    <source>
        <dbReference type="ARBA" id="ARBA00023204"/>
    </source>
</evidence>
<dbReference type="NCBIfam" id="TIGR00613">
    <property type="entry name" value="reco"/>
    <property type="match status" value="1"/>
</dbReference>
<evidence type="ECO:0000313" key="9">
    <source>
        <dbReference type="EMBL" id="MBB6577284.1"/>
    </source>
</evidence>
<proteinExistence type="inferred from homology"/>
<dbReference type="EMBL" id="JACHKZ010000006">
    <property type="protein sequence ID" value="MBB6577284.1"/>
    <property type="molecule type" value="Genomic_DNA"/>
</dbReference>
<dbReference type="InterPro" id="IPR037278">
    <property type="entry name" value="ARFGAP/RecO"/>
</dbReference>
<dbReference type="Pfam" id="PF02565">
    <property type="entry name" value="RecO_C"/>
    <property type="match status" value="1"/>
</dbReference>
<dbReference type="PANTHER" id="PTHR33991:SF1">
    <property type="entry name" value="DNA REPAIR PROTEIN RECO"/>
    <property type="match status" value="1"/>
</dbReference>
<dbReference type="InterPro" id="IPR012340">
    <property type="entry name" value="NA-bd_OB-fold"/>
</dbReference>
<keyword evidence="4 7" id="KW-0233">DNA recombination</keyword>
<evidence type="ECO:0000256" key="3">
    <source>
        <dbReference type="ARBA" id="ARBA00022763"/>
    </source>
</evidence>
<feature type="domain" description="DNA replication/recombination mediator RecO N-terminal" evidence="8">
    <location>
        <begin position="9"/>
        <end position="84"/>
    </location>
</feature>
<dbReference type="HAMAP" id="MF_00201">
    <property type="entry name" value="RecO"/>
    <property type="match status" value="1"/>
</dbReference>
<evidence type="ECO:0000256" key="2">
    <source>
        <dbReference type="ARBA" id="ARBA00021310"/>
    </source>
</evidence>
<comment type="similarity">
    <text evidence="1 7">Belongs to the RecO family.</text>
</comment>
<evidence type="ECO:0000256" key="6">
    <source>
        <dbReference type="ARBA" id="ARBA00033409"/>
    </source>
</evidence>
<evidence type="ECO:0000256" key="1">
    <source>
        <dbReference type="ARBA" id="ARBA00007452"/>
    </source>
</evidence>
<keyword evidence="5 7" id="KW-0234">DNA repair</keyword>
<evidence type="ECO:0000259" key="8">
    <source>
        <dbReference type="Pfam" id="PF11967"/>
    </source>
</evidence>
<evidence type="ECO:0000313" key="10">
    <source>
        <dbReference type="Proteomes" id="UP000562492"/>
    </source>
</evidence>
<organism evidence="9 10">
    <name type="scientific">Comamonas odontotermitis</name>
    <dbReference type="NCBI Taxonomy" id="379895"/>
    <lineage>
        <taxon>Bacteria</taxon>
        <taxon>Pseudomonadati</taxon>
        <taxon>Pseudomonadota</taxon>
        <taxon>Betaproteobacteria</taxon>
        <taxon>Burkholderiales</taxon>
        <taxon>Comamonadaceae</taxon>
        <taxon>Comamonas</taxon>
    </lineage>
</organism>
<evidence type="ECO:0000256" key="7">
    <source>
        <dbReference type="HAMAP-Rule" id="MF_00201"/>
    </source>
</evidence>
<dbReference type="SUPFAM" id="SSF57863">
    <property type="entry name" value="ArfGap/RecO-like zinc finger"/>
    <property type="match status" value="1"/>
</dbReference>
<keyword evidence="10" id="KW-1185">Reference proteome</keyword>
<dbReference type="Gene3D" id="2.40.50.140">
    <property type="entry name" value="Nucleic acid-binding proteins"/>
    <property type="match status" value="1"/>
</dbReference>
<evidence type="ECO:0000256" key="4">
    <source>
        <dbReference type="ARBA" id="ARBA00023172"/>
    </source>
</evidence>
<name>A0ABR6RE15_9BURK</name>
<dbReference type="InterPro" id="IPR003717">
    <property type="entry name" value="RecO"/>
</dbReference>
<dbReference type="SUPFAM" id="SSF50249">
    <property type="entry name" value="Nucleic acid-binding proteins"/>
    <property type="match status" value="1"/>
</dbReference>
<comment type="caution">
    <text evidence="9">The sequence shown here is derived from an EMBL/GenBank/DDBJ whole genome shotgun (WGS) entry which is preliminary data.</text>
</comment>
<keyword evidence="3 7" id="KW-0227">DNA damage</keyword>
<dbReference type="PANTHER" id="PTHR33991">
    <property type="entry name" value="DNA REPAIR PROTEIN RECO"/>
    <property type="match status" value="1"/>
</dbReference>
<sequence length="253" mass="28016">MAVKRVNDEPAFILHRYDWSESSLILECFTRHRGRVALVAKGVKKPTSSFRPVLLALQPLKLSWGIGGDGAADIHTLKSAEWVGGHTMPVGEGLLSGLYLNELLMRLLAREDPFANLFDMYAGVVQVLATDHGEVLEPVLRAFELLLLRELGHLPSLAVQTLSLQPVREKVHYVLVPEAGLREATPHDRASLSGSQWLQLEAALHTANPYPHVLRACVLCAGELKAQLRAVLQHHCGQPVLRTRQLMMDIQSL</sequence>
<comment type="function">
    <text evidence="7">Involved in DNA repair and RecF pathway recombination.</text>
</comment>
<dbReference type="Pfam" id="PF11967">
    <property type="entry name" value="RecO_N"/>
    <property type="match status" value="1"/>
</dbReference>
<protein>
    <recommendedName>
        <fullName evidence="2 7">DNA repair protein RecO</fullName>
    </recommendedName>
    <alternativeName>
        <fullName evidence="6 7">Recombination protein O</fullName>
    </alternativeName>
</protein>
<dbReference type="InterPro" id="IPR042242">
    <property type="entry name" value="RecO_C"/>
</dbReference>
<gene>
    <name evidence="7" type="primary">recO</name>
    <name evidence="9" type="ORF">HNP33_001339</name>
</gene>
<dbReference type="RefSeq" id="WP_184706718.1">
    <property type="nucleotide sequence ID" value="NZ_JACHKZ010000006.1"/>
</dbReference>
<dbReference type="Proteomes" id="UP000562492">
    <property type="component" value="Unassembled WGS sequence"/>
</dbReference>